<accession>A0AAD9M267</accession>
<protein>
    <submittedName>
        <fullName evidence="1">Uncharacterized protein</fullName>
    </submittedName>
</protein>
<proteinExistence type="predicted"/>
<gene>
    <name evidence="1" type="ORF">LX32DRAFT_279556</name>
</gene>
<evidence type="ECO:0000313" key="2">
    <source>
        <dbReference type="Proteomes" id="UP001232148"/>
    </source>
</evidence>
<name>A0AAD9M267_9PEZI</name>
<dbReference type="Proteomes" id="UP001232148">
    <property type="component" value="Unassembled WGS sequence"/>
</dbReference>
<comment type="caution">
    <text evidence="1">The sequence shown here is derived from an EMBL/GenBank/DDBJ whole genome shotgun (WGS) entry which is preliminary data.</text>
</comment>
<dbReference type="EMBL" id="MU842841">
    <property type="protein sequence ID" value="KAK2031331.1"/>
    <property type="molecule type" value="Genomic_DNA"/>
</dbReference>
<reference evidence="1" key="1">
    <citation type="submission" date="2021-06" db="EMBL/GenBank/DDBJ databases">
        <title>Comparative genomics, transcriptomics and evolutionary studies reveal genomic signatures of adaptation to plant cell wall in hemibiotrophic fungi.</title>
        <authorList>
            <consortium name="DOE Joint Genome Institute"/>
            <person name="Baroncelli R."/>
            <person name="Diaz J.F."/>
            <person name="Benocci T."/>
            <person name="Peng M."/>
            <person name="Battaglia E."/>
            <person name="Haridas S."/>
            <person name="Andreopoulos W."/>
            <person name="Labutti K."/>
            <person name="Pangilinan J."/>
            <person name="Floch G.L."/>
            <person name="Makela M.R."/>
            <person name="Henrissat B."/>
            <person name="Grigoriev I.V."/>
            <person name="Crouch J.A."/>
            <person name="De Vries R.P."/>
            <person name="Sukno S.A."/>
            <person name="Thon M.R."/>
        </authorList>
    </citation>
    <scope>NUCLEOTIDE SEQUENCE</scope>
    <source>
        <strain evidence="1">MAFF235873</strain>
    </source>
</reference>
<dbReference type="AlphaFoldDB" id="A0AAD9M267"/>
<keyword evidence="2" id="KW-1185">Reference proteome</keyword>
<organism evidence="1 2">
    <name type="scientific">Colletotrichum zoysiae</name>
    <dbReference type="NCBI Taxonomy" id="1216348"/>
    <lineage>
        <taxon>Eukaryota</taxon>
        <taxon>Fungi</taxon>
        <taxon>Dikarya</taxon>
        <taxon>Ascomycota</taxon>
        <taxon>Pezizomycotina</taxon>
        <taxon>Sordariomycetes</taxon>
        <taxon>Hypocreomycetidae</taxon>
        <taxon>Glomerellales</taxon>
        <taxon>Glomerellaceae</taxon>
        <taxon>Colletotrichum</taxon>
        <taxon>Colletotrichum graminicola species complex</taxon>
    </lineage>
</organism>
<sequence length="192" mass="22008">MTHGYIIQRHHTETQLGNCLYQELRILCTYYILGRNSQEELATFSVPRHGIPFLVLPSESEPGFPRLIREPFYAPAHQALLYLTEHLLTPKSQRKKKKKKGWPYFLTTTIWQPDFLFGTRVLLKVSPATFRGPLSRLICYPIFSEKLQLIEAVSCRSLAPFHFGCLAATGTGLPSHLTFVHNIEFRYASITA</sequence>
<evidence type="ECO:0000313" key="1">
    <source>
        <dbReference type="EMBL" id="KAK2031331.1"/>
    </source>
</evidence>